<dbReference type="EMBL" id="DSVI01000018">
    <property type="protein sequence ID" value="HGT48561.1"/>
    <property type="molecule type" value="Genomic_DNA"/>
</dbReference>
<reference evidence="1" key="1">
    <citation type="journal article" date="2020" name="mSystems">
        <title>Genome- and Community-Level Interaction Insights into Carbon Utilization and Element Cycling Functions of Hydrothermarchaeota in Hydrothermal Sediment.</title>
        <authorList>
            <person name="Zhou Z."/>
            <person name="Liu Y."/>
            <person name="Xu W."/>
            <person name="Pan J."/>
            <person name="Luo Z.H."/>
            <person name="Li M."/>
        </authorList>
    </citation>
    <scope>NUCLEOTIDE SEQUENCE [LARGE SCALE GENOMIC DNA]</scope>
    <source>
        <strain evidence="1">SpSt-500</strain>
    </source>
</reference>
<dbReference type="AlphaFoldDB" id="A0A832DNX1"/>
<dbReference type="Gene3D" id="1.20.1440.60">
    <property type="entry name" value="23S rRNA-intervening sequence"/>
    <property type="match status" value="1"/>
</dbReference>
<accession>A0A832DNX1</accession>
<dbReference type="SUPFAM" id="SSF158446">
    <property type="entry name" value="IVS-encoded protein-like"/>
    <property type="match status" value="1"/>
</dbReference>
<dbReference type="InterPro" id="IPR012657">
    <property type="entry name" value="23S_rRNA-intervening_sequence"/>
</dbReference>
<dbReference type="NCBIfam" id="TIGR02436">
    <property type="entry name" value="four helix bundle protein"/>
    <property type="match status" value="1"/>
</dbReference>
<dbReference type="Pfam" id="PF05635">
    <property type="entry name" value="23S_rRNA_IVP"/>
    <property type="match status" value="1"/>
</dbReference>
<comment type="caution">
    <text evidence="1">The sequence shown here is derived from an EMBL/GenBank/DDBJ whole genome shotgun (WGS) entry which is preliminary data.</text>
</comment>
<dbReference type="PANTHER" id="PTHR38471:SF2">
    <property type="entry name" value="FOUR HELIX BUNDLE PROTEIN"/>
    <property type="match status" value="1"/>
</dbReference>
<gene>
    <name evidence="1" type="ORF">ENS56_11030</name>
</gene>
<dbReference type="InterPro" id="IPR036583">
    <property type="entry name" value="23S_rRNA_IVS_sf"/>
</dbReference>
<sequence length="132" mass="15309">MEKQFSHEKLIVYQRSLEFIEFVEKILSKLKDNLSVYDQIDKSSTSISLNIAEGTGKYSSKDKNKYYDIVRGSATESAACLDVMFRRRRITEEENSHGKEILFEIVSMLVGLVKSNSDRVYDDAENYNIDYK</sequence>
<proteinExistence type="predicted"/>
<name>A0A832DNX1_9BACT</name>
<protein>
    <submittedName>
        <fullName evidence="1">Four helix bundle protein</fullName>
    </submittedName>
</protein>
<organism evidence="1">
    <name type="scientific">Ignavibacterium album</name>
    <dbReference type="NCBI Taxonomy" id="591197"/>
    <lineage>
        <taxon>Bacteria</taxon>
        <taxon>Pseudomonadati</taxon>
        <taxon>Ignavibacteriota</taxon>
        <taxon>Ignavibacteria</taxon>
        <taxon>Ignavibacteriales</taxon>
        <taxon>Ignavibacteriaceae</taxon>
        <taxon>Ignavibacterium</taxon>
    </lineage>
</organism>
<evidence type="ECO:0000313" key="1">
    <source>
        <dbReference type="EMBL" id="HGT48561.1"/>
    </source>
</evidence>
<dbReference type="PANTHER" id="PTHR38471">
    <property type="entry name" value="FOUR HELIX BUNDLE PROTEIN"/>
    <property type="match status" value="1"/>
</dbReference>